<proteinExistence type="predicted"/>
<keyword evidence="6" id="KW-1185">Reference proteome</keyword>
<evidence type="ECO:0000313" key="6">
    <source>
        <dbReference type="Proteomes" id="UP001151582"/>
    </source>
</evidence>
<dbReference type="CDD" id="cd17546">
    <property type="entry name" value="REC_hyHK_CKI1_RcsC-like"/>
    <property type="match status" value="1"/>
</dbReference>
<organism evidence="5 6">
    <name type="scientific">Dimargaris verticillata</name>
    <dbReference type="NCBI Taxonomy" id="2761393"/>
    <lineage>
        <taxon>Eukaryota</taxon>
        <taxon>Fungi</taxon>
        <taxon>Fungi incertae sedis</taxon>
        <taxon>Zoopagomycota</taxon>
        <taxon>Kickxellomycotina</taxon>
        <taxon>Dimargaritomycetes</taxon>
        <taxon>Dimargaritales</taxon>
        <taxon>Dimargaritaceae</taxon>
        <taxon>Dimargaris</taxon>
    </lineage>
</organism>
<accession>A0A9W8AQN9</accession>
<dbReference type="PROSITE" id="PS50110">
    <property type="entry name" value="RESPONSE_REGULATORY"/>
    <property type="match status" value="1"/>
</dbReference>
<evidence type="ECO:0000256" key="1">
    <source>
        <dbReference type="ARBA" id="ARBA00022553"/>
    </source>
</evidence>
<dbReference type="SMART" id="SM00448">
    <property type="entry name" value="REC"/>
    <property type="match status" value="1"/>
</dbReference>
<dbReference type="PANTHER" id="PTHR45339">
    <property type="entry name" value="HYBRID SIGNAL TRANSDUCTION HISTIDINE KINASE J"/>
    <property type="match status" value="1"/>
</dbReference>
<dbReference type="OrthoDB" id="21225at2759"/>
<dbReference type="AlphaFoldDB" id="A0A9W8AQN9"/>
<dbReference type="PANTHER" id="PTHR45339:SF1">
    <property type="entry name" value="HYBRID SIGNAL TRANSDUCTION HISTIDINE KINASE J"/>
    <property type="match status" value="1"/>
</dbReference>
<gene>
    <name evidence="5" type="primary">SRR1</name>
    <name evidence="5" type="ORF">H4R34_006443</name>
</gene>
<comment type="caution">
    <text evidence="5">The sequence shown here is derived from an EMBL/GenBank/DDBJ whole genome shotgun (WGS) entry which is preliminary data.</text>
</comment>
<dbReference type="Pfam" id="PF00072">
    <property type="entry name" value="Response_reg"/>
    <property type="match status" value="1"/>
</dbReference>
<dbReference type="EMBL" id="JANBQB010002450">
    <property type="protein sequence ID" value="KAJ1966981.1"/>
    <property type="molecule type" value="Genomic_DNA"/>
</dbReference>
<evidence type="ECO:0000259" key="4">
    <source>
        <dbReference type="PROSITE" id="PS50110"/>
    </source>
</evidence>
<feature type="domain" description="Response regulatory" evidence="4">
    <location>
        <begin position="79"/>
        <end position="210"/>
    </location>
</feature>
<dbReference type="InterPro" id="IPR011006">
    <property type="entry name" value="CheY-like_superfamily"/>
</dbReference>
<feature type="modified residue" description="4-aspartylphosphate" evidence="3">
    <location>
        <position position="132"/>
    </location>
</feature>
<feature type="non-terminal residue" evidence="5">
    <location>
        <position position="1"/>
    </location>
</feature>
<name>A0A9W8AQN9_9FUNG</name>
<dbReference type="InterPro" id="IPR001789">
    <property type="entry name" value="Sig_transdc_resp-reg_receiver"/>
</dbReference>
<evidence type="ECO:0000256" key="3">
    <source>
        <dbReference type="PROSITE-ProRule" id="PRU00169"/>
    </source>
</evidence>
<reference evidence="5" key="1">
    <citation type="submission" date="2022-07" db="EMBL/GenBank/DDBJ databases">
        <title>Phylogenomic reconstructions and comparative analyses of Kickxellomycotina fungi.</title>
        <authorList>
            <person name="Reynolds N.K."/>
            <person name="Stajich J.E."/>
            <person name="Barry K."/>
            <person name="Grigoriev I.V."/>
            <person name="Crous P."/>
            <person name="Smith M.E."/>
        </authorList>
    </citation>
    <scope>NUCLEOTIDE SEQUENCE</scope>
    <source>
        <strain evidence="5">RSA 567</strain>
    </source>
</reference>
<dbReference type="SUPFAM" id="SSF52172">
    <property type="entry name" value="CheY-like"/>
    <property type="match status" value="1"/>
</dbReference>
<keyword evidence="2" id="KW-0902">Two-component regulatory system</keyword>
<sequence>QPLRPHSSPASSSFQAASALSKSTTAAVHQLAAAVRSMTVSGTSSPSPATPMVSTAAPLCPSRLEAQLRHLSSLSRPLRILAADDNAIHHRIIGQILRKQFPEVLGDIEFVSSGYVVLDYLAHHEYDLVLLDIDMPGLSGIETARLIRAGPSGSRDVPAVLPCNQDIPIIAVTSNSLDHHRQRYSEVGINDCVAKPVNARELRRAIDHVTSEASAIPVLASD</sequence>
<protein>
    <submittedName>
        <fullName evidence="5">Sensitivity to red-light reduced protein</fullName>
    </submittedName>
</protein>
<dbReference type="GO" id="GO:0000160">
    <property type="term" value="P:phosphorelay signal transduction system"/>
    <property type="evidence" value="ECO:0007669"/>
    <property type="project" value="UniProtKB-KW"/>
</dbReference>
<keyword evidence="1 3" id="KW-0597">Phosphoprotein</keyword>
<dbReference type="Proteomes" id="UP001151582">
    <property type="component" value="Unassembled WGS sequence"/>
</dbReference>
<evidence type="ECO:0000256" key="2">
    <source>
        <dbReference type="ARBA" id="ARBA00023012"/>
    </source>
</evidence>
<dbReference type="Gene3D" id="3.40.50.2300">
    <property type="match status" value="1"/>
</dbReference>
<evidence type="ECO:0000313" key="5">
    <source>
        <dbReference type="EMBL" id="KAJ1966981.1"/>
    </source>
</evidence>